<feature type="domain" description="PH" evidence="2">
    <location>
        <begin position="204"/>
        <end position="415"/>
    </location>
</feature>
<evidence type="ECO:0000259" key="3">
    <source>
        <dbReference type="PROSITE" id="PS50106"/>
    </source>
</evidence>
<dbReference type="PANTHER" id="PTHR12752">
    <property type="entry name" value="PHOSPHOINOSITOL 3-PHOSPHATE-BINDING PROTEIN"/>
    <property type="match status" value="1"/>
</dbReference>
<dbReference type="Gene3D" id="2.30.29.30">
    <property type="entry name" value="Pleckstrin-homology domain (PH domain)/Phosphotyrosine-binding domain (PTB)"/>
    <property type="match status" value="2"/>
</dbReference>
<feature type="compositionally biased region" description="Basic and acidic residues" evidence="1">
    <location>
        <begin position="8"/>
        <end position="22"/>
    </location>
</feature>
<dbReference type="PROSITE" id="PS50003">
    <property type="entry name" value="PH_DOMAIN"/>
    <property type="match status" value="1"/>
</dbReference>
<dbReference type="PROSITE" id="PS50106">
    <property type="entry name" value="PDZ"/>
    <property type="match status" value="1"/>
</dbReference>
<reference evidence="4" key="2">
    <citation type="submission" date="2025-08" db="UniProtKB">
        <authorList>
            <consortium name="Ensembl"/>
        </authorList>
    </citation>
    <scope>IDENTIFICATION</scope>
</reference>
<dbReference type="AlphaFoldDB" id="A0A671VPE2"/>
<accession>A0A671VPE2</accession>
<proteinExistence type="predicted"/>
<dbReference type="Pfam" id="PF00169">
    <property type="entry name" value="PH"/>
    <property type="match status" value="2"/>
</dbReference>
<evidence type="ECO:0000256" key="1">
    <source>
        <dbReference type="SAM" id="MobiDB-lite"/>
    </source>
</evidence>
<dbReference type="SMART" id="SM00233">
    <property type="entry name" value="PH"/>
    <property type="match status" value="2"/>
</dbReference>
<evidence type="ECO:0000259" key="2">
    <source>
        <dbReference type="PROSITE" id="PS50003"/>
    </source>
</evidence>
<dbReference type="InterPro" id="IPR036034">
    <property type="entry name" value="PDZ_sf"/>
</dbReference>
<sequence>RQTYTSLEAKEHLKPVLHKDLESSGPDHWAKRRKLFKDSKQWSSAGGSSITSDVTEESVSEETRSMDMTVGDNEDGGFYTETFHSSAWIYQGDDLGSGAIPPSLNTRARAVSIRERTVKISKGTGDYPWGFRIQFSKPIVVTEVDTNGAAEEAGLMVGDYVLAVNGTDVTSIPHSEAAHLARQGPDLLTMTVGSDIACGPNTPRPACRGYLHKRTQSGLIKGWRKRWFVLTHDCCLYYYRHKRDEGKRQALSAVKLEGAEVGTDISLGKPFVFKCRPQSGLTLIFSFFFLQLTLMFQNHVWVDVTRHNSNLPPLAVKNPECLGLLHKMDKNKEMWVQHYCILKDGCLFLYSGIRATHAYGGIYLQGYMVREQPYGSKKSTIELKPPSDEFKTFYLCAENPNENKRWIIAIKASIKKWLPLHQALRDYLDQPPEETRM</sequence>
<dbReference type="Proteomes" id="UP000472265">
    <property type="component" value="Chromosome 12"/>
</dbReference>
<dbReference type="SMART" id="SM00228">
    <property type="entry name" value="PDZ"/>
    <property type="match status" value="1"/>
</dbReference>
<evidence type="ECO:0000313" key="4">
    <source>
        <dbReference type="Ensembl" id="ENSSAUP00010028074.1"/>
    </source>
</evidence>
<evidence type="ECO:0000313" key="5">
    <source>
        <dbReference type="Proteomes" id="UP000472265"/>
    </source>
</evidence>
<dbReference type="Pfam" id="PF00595">
    <property type="entry name" value="PDZ"/>
    <property type="match status" value="1"/>
</dbReference>
<reference evidence="4" key="1">
    <citation type="submission" date="2021-04" db="EMBL/GenBank/DDBJ databases">
        <authorList>
            <consortium name="Wellcome Sanger Institute Data Sharing"/>
        </authorList>
    </citation>
    <scope>NUCLEOTIDE SEQUENCE [LARGE SCALE GENOMIC DNA]</scope>
</reference>
<name>A0A671VPE2_SPAAU</name>
<reference evidence="4" key="3">
    <citation type="submission" date="2025-09" db="UniProtKB">
        <authorList>
            <consortium name="Ensembl"/>
        </authorList>
    </citation>
    <scope>IDENTIFICATION</scope>
</reference>
<dbReference type="InParanoid" id="A0A671VPE2"/>
<dbReference type="InterPro" id="IPR001849">
    <property type="entry name" value="PH_domain"/>
</dbReference>
<gene>
    <name evidence="4" type="primary">pdzph1</name>
</gene>
<dbReference type="InterPro" id="IPR011993">
    <property type="entry name" value="PH-like_dom_sf"/>
</dbReference>
<dbReference type="GeneTree" id="ENSGT00530000064469"/>
<dbReference type="PANTHER" id="PTHR12752:SF2">
    <property type="entry name" value="PDZ AND PLECKSTRIN HOMOLOGY DOMAINS 1"/>
    <property type="match status" value="1"/>
</dbReference>
<feature type="domain" description="PDZ" evidence="3">
    <location>
        <begin position="117"/>
        <end position="192"/>
    </location>
</feature>
<feature type="region of interest" description="Disordered" evidence="1">
    <location>
        <begin position="1"/>
        <end position="73"/>
    </location>
</feature>
<dbReference type="SUPFAM" id="SSF50156">
    <property type="entry name" value="PDZ domain-like"/>
    <property type="match status" value="1"/>
</dbReference>
<protein>
    <submittedName>
        <fullName evidence="4">PDZ and pleckstrin homology domains 1</fullName>
    </submittedName>
</protein>
<dbReference type="InterPro" id="IPR001478">
    <property type="entry name" value="PDZ"/>
</dbReference>
<keyword evidence="5" id="KW-1185">Reference proteome</keyword>
<organism evidence="4 5">
    <name type="scientific">Sparus aurata</name>
    <name type="common">Gilthead sea bream</name>
    <dbReference type="NCBI Taxonomy" id="8175"/>
    <lineage>
        <taxon>Eukaryota</taxon>
        <taxon>Metazoa</taxon>
        <taxon>Chordata</taxon>
        <taxon>Craniata</taxon>
        <taxon>Vertebrata</taxon>
        <taxon>Euteleostomi</taxon>
        <taxon>Actinopterygii</taxon>
        <taxon>Neopterygii</taxon>
        <taxon>Teleostei</taxon>
        <taxon>Neoteleostei</taxon>
        <taxon>Acanthomorphata</taxon>
        <taxon>Eupercaria</taxon>
        <taxon>Spariformes</taxon>
        <taxon>Sparidae</taxon>
        <taxon>Sparus</taxon>
    </lineage>
</organism>
<dbReference type="Ensembl" id="ENSSAUT00010029605.1">
    <property type="protein sequence ID" value="ENSSAUP00010028074.1"/>
    <property type="gene ID" value="ENSSAUG00010012086.1"/>
</dbReference>
<dbReference type="OMA" id="LRVWCTE"/>
<dbReference type="Gene3D" id="2.30.42.10">
    <property type="match status" value="1"/>
</dbReference>
<dbReference type="CDD" id="cd00136">
    <property type="entry name" value="PDZ_canonical"/>
    <property type="match status" value="1"/>
</dbReference>
<dbReference type="SUPFAM" id="SSF50729">
    <property type="entry name" value="PH domain-like"/>
    <property type="match status" value="2"/>
</dbReference>